<evidence type="ECO:0000256" key="1">
    <source>
        <dbReference type="ARBA" id="ARBA00004173"/>
    </source>
</evidence>
<protein>
    <submittedName>
        <fullName evidence="8">EGF domain-specific O-linked N-acetylglucosamine transferase</fullName>
    </submittedName>
</protein>
<keyword evidence="4" id="KW-0809">Transit peptide</keyword>
<evidence type="ECO:0000313" key="9">
    <source>
        <dbReference type="Proteomes" id="UP000054776"/>
    </source>
</evidence>
<feature type="domain" description="Glycosyltransferase 61 catalytic" evidence="7">
    <location>
        <begin position="356"/>
        <end position="467"/>
    </location>
</feature>
<dbReference type="GO" id="GO:0016757">
    <property type="term" value="F:glycosyltransferase activity"/>
    <property type="evidence" value="ECO:0007669"/>
    <property type="project" value="InterPro"/>
</dbReference>
<dbReference type="GO" id="GO:0033615">
    <property type="term" value="P:mitochondrial proton-transporting ATP synthase complex assembly"/>
    <property type="evidence" value="ECO:0007669"/>
    <property type="project" value="TreeGrafter"/>
</dbReference>
<dbReference type="SUPFAM" id="SSF160909">
    <property type="entry name" value="ATP12-like"/>
    <property type="match status" value="1"/>
</dbReference>
<dbReference type="FunCoup" id="A0A0V1B399">
    <property type="interactions" value="940"/>
</dbReference>
<gene>
    <name evidence="8" type="primary">eogt</name>
    <name evidence="8" type="ORF">T01_11900</name>
</gene>
<dbReference type="Pfam" id="PF05071">
    <property type="entry name" value="NDUFA12"/>
    <property type="match status" value="1"/>
</dbReference>
<sequence>MLGVIVTCDFCCNSSACQLLPAVGDPIRRIVALRLRRQMGVNLNFVIFLAAVVFVNCGNDFDFNLPTQHVKYFLFRRPDIAEKCRADKNCPYNLMAQHLDECWGYEPNCNFGKRSYSRKTIKCSKKAPDIEKSRNAFYYNADFGLIKKHNASLVELCSPVNLGDTSLRCSESFEYCYAKNIFFNFNNLKHDINGKKYRSDIIGKGDVGGRCKFHERKFKNLALDAYDGYLQSWAAEMKYFQRFPSFQLNGNYCDVIFDQPTIVIKLDAGINMYHHFCDFINLYLSQHLNGSFHQDVDIILWDTDASPYFDIFRETWLAFTTKPLIDLQDFDGKRVCFREVMFPVLARKVFGLYYNMPMPDYCRASGLVQAFSHHLIHRLQLKQNGPLREKLRVTYLVRSSQYRIIMNTNEIVKRLKADPQFSVTVAKYTLDIPVLEQYQMSHNTDIFMSIHGAGLTHMFFLPDWAVVFELYHCGDPECYRDLATLRGLKFFGWEDETKVQYQEKDVKNPKFTNFYLDADEVMRIVHLAAETLWENFWKSFESKPKTIIGKDHLGNIYYVHDHTDRTVKRGYIPADRNNWNNIPVEWRAWLTGRRTDPPTELEVLSNIKRTNETVQRFSRNETQDVKLDSEKKMHIASGKRPYPKLKDLEQSVQSRKCIPGPISRFYKSVDVMPVDLNRFSIRLDQRPLKTPKGRILTVDSEPLALCIAVEWSSQRANVDLARMHLTTLCFTAIDNPNQLTNGQVVDDLLKHLESDTIFFINDQLPELGQMQRDKWGPIIQWATHRFGVSLATPSVTMFPPTLAANSVATMRQYFLSRNWCWLLGCKFAVDSLNSVLLTLAACEHRLDVTEAVDLATLERQFQTNRWGRIEWAHDLEEQELRCRVSAGLLFAKFACLE</sequence>
<proteinExistence type="inferred from homology"/>
<dbReference type="EMBL" id="JYDH01000116">
    <property type="protein sequence ID" value="KRY31528.1"/>
    <property type="molecule type" value="Genomic_DNA"/>
</dbReference>
<evidence type="ECO:0000256" key="2">
    <source>
        <dbReference type="ARBA" id="ARBA00007355"/>
    </source>
</evidence>
<dbReference type="PANTHER" id="PTHR21013">
    <property type="entry name" value="ATP SYNTHASE MITOCHONDRIAL F1 COMPLEX ASSEMBLY FACTOR 2/ATP12 PROTEIN, MITOCHONDRIAL PRECURSOR"/>
    <property type="match status" value="1"/>
</dbReference>
<comment type="similarity">
    <text evidence="3">Belongs to the ATP12 family.</text>
</comment>
<organism evidence="8 9">
    <name type="scientific">Trichinella spiralis</name>
    <name type="common">Trichina worm</name>
    <dbReference type="NCBI Taxonomy" id="6334"/>
    <lineage>
        <taxon>Eukaryota</taxon>
        <taxon>Metazoa</taxon>
        <taxon>Ecdysozoa</taxon>
        <taxon>Nematoda</taxon>
        <taxon>Enoplea</taxon>
        <taxon>Dorylaimia</taxon>
        <taxon>Trichinellida</taxon>
        <taxon>Trichinellidae</taxon>
        <taxon>Trichinella</taxon>
    </lineage>
</organism>
<comment type="caution">
    <text evidence="8">The sequence shown here is derived from an EMBL/GenBank/DDBJ whole genome shotgun (WGS) entry which is preliminary data.</text>
</comment>
<evidence type="ECO:0000256" key="3">
    <source>
        <dbReference type="ARBA" id="ARBA00008231"/>
    </source>
</evidence>
<evidence type="ECO:0000256" key="4">
    <source>
        <dbReference type="ARBA" id="ARBA00022946"/>
    </source>
</evidence>
<dbReference type="Pfam" id="PF04577">
    <property type="entry name" value="Glyco_transf_61"/>
    <property type="match status" value="1"/>
</dbReference>
<dbReference type="InParanoid" id="A0A0V1B399"/>
<dbReference type="AlphaFoldDB" id="A0A0V1B399"/>
<dbReference type="GO" id="GO:0045271">
    <property type="term" value="C:respiratory chain complex I"/>
    <property type="evidence" value="ECO:0007669"/>
    <property type="project" value="InterPro"/>
</dbReference>
<dbReference type="InterPro" id="IPR023335">
    <property type="entry name" value="ATP12_ortho_dom_sf"/>
</dbReference>
<evidence type="ECO:0000256" key="5">
    <source>
        <dbReference type="ARBA" id="ARBA00023128"/>
    </source>
</evidence>
<dbReference type="Gene3D" id="3.30.2180.10">
    <property type="entry name" value="ATP12-like"/>
    <property type="match status" value="1"/>
</dbReference>
<dbReference type="InterPro" id="IPR042272">
    <property type="entry name" value="ATP12_ATP_synth-F1-assembly_N"/>
</dbReference>
<dbReference type="Pfam" id="PF07542">
    <property type="entry name" value="ATP12"/>
    <property type="match status" value="1"/>
</dbReference>
<name>A0A0V1B399_TRISP</name>
<evidence type="ECO:0000313" key="8">
    <source>
        <dbReference type="EMBL" id="KRY31528.1"/>
    </source>
</evidence>
<keyword evidence="9" id="KW-1185">Reference proteome</keyword>
<keyword evidence="8" id="KW-0808">Transferase</keyword>
<evidence type="ECO:0000256" key="6">
    <source>
        <dbReference type="ARBA" id="ARBA00023186"/>
    </source>
</evidence>
<dbReference type="OrthoDB" id="529273at2759"/>
<reference evidence="8 9" key="1">
    <citation type="submission" date="2015-01" db="EMBL/GenBank/DDBJ databases">
        <title>Evolution of Trichinella species and genotypes.</title>
        <authorList>
            <person name="Korhonen P.K."/>
            <person name="Edoardo P."/>
            <person name="Giuseppe L.R."/>
            <person name="Gasser R.B."/>
        </authorList>
    </citation>
    <scope>NUCLEOTIDE SEQUENCE [LARGE SCALE GENOMIC DNA]</scope>
    <source>
        <strain evidence="8">ISS3</strain>
    </source>
</reference>
<dbReference type="PANTHER" id="PTHR21013:SF10">
    <property type="entry name" value="ATP SYNTHASE MITOCHONDRIAL F1 COMPLEX ASSEMBLY FACTOR 2"/>
    <property type="match status" value="1"/>
</dbReference>
<dbReference type="Proteomes" id="UP000054776">
    <property type="component" value="Unassembled WGS sequence"/>
</dbReference>
<accession>A0A0V1B399</accession>
<comment type="subcellular location">
    <subcellularLocation>
        <location evidence="1">Mitochondrion</location>
    </subcellularLocation>
</comment>
<dbReference type="InterPro" id="IPR011419">
    <property type="entry name" value="ATP12_ATP_synth-F1-assembly"/>
</dbReference>
<dbReference type="InterPro" id="IPR007763">
    <property type="entry name" value="NDUFA12"/>
</dbReference>
<dbReference type="InterPro" id="IPR049625">
    <property type="entry name" value="Glyco_transf_61_cat"/>
</dbReference>
<comment type="similarity">
    <text evidence="2">Belongs to the complex I NDUFA12 subunit family.</text>
</comment>
<evidence type="ECO:0000259" key="7">
    <source>
        <dbReference type="Pfam" id="PF04577"/>
    </source>
</evidence>
<keyword evidence="6" id="KW-0143">Chaperone</keyword>
<dbReference type="GO" id="GO:0005739">
    <property type="term" value="C:mitochondrion"/>
    <property type="evidence" value="ECO:0007669"/>
    <property type="project" value="UniProtKB-SubCell"/>
</dbReference>
<dbReference type="STRING" id="6334.A0A0V1B399"/>
<keyword evidence="5" id="KW-0496">Mitochondrion</keyword>
<dbReference type="Gene3D" id="1.10.3580.10">
    <property type="entry name" value="ATP12 ATPase"/>
    <property type="match status" value="1"/>
</dbReference>
<dbReference type="eggNOG" id="KOG4698">
    <property type="taxonomic scope" value="Eukaryota"/>
</dbReference>